<reference evidence="2" key="1">
    <citation type="submission" date="2018-05" db="EMBL/GenBank/DDBJ databases">
        <authorList>
            <person name="Lanie J.A."/>
            <person name="Ng W.-L."/>
            <person name="Kazmierczak K.M."/>
            <person name="Andrzejewski T.M."/>
            <person name="Davidsen T.M."/>
            <person name="Wayne K.J."/>
            <person name="Tettelin H."/>
            <person name="Glass J.I."/>
            <person name="Rusch D."/>
            <person name="Podicherti R."/>
            <person name="Tsui H.-C.T."/>
            <person name="Winkler M.E."/>
        </authorList>
    </citation>
    <scope>NUCLEOTIDE SEQUENCE</scope>
</reference>
<dbReference type="Pfam" id="PF07826">
    <property type="entry name" value="IMP_cyclohyd"/>
    <property type="match status" value="1"/>
</dbReference>
<feature type="domain" description="Inosine monophosphate cyclohydrolase-like" evidence="1">
    <location>
        <begin position="1"/>
        <end position="72"/>
    </location>
</feature>
<feature type="non-terminal residue" evidence="2">
    <location>
        <position position="76"/>
    </location>
</feature>
<gene>
    <name evidence="2" type="ORF">METZ01_LOCUS282208</name>
</gene>
<dbReference type="SUPFAM" id="SSF75569">
    <property type="entry name" value="Archaeal IMP cyclohydrolase PurO"/>
    <property type="match status" value="1"/>
</dbReference>
<evidence type="ECO:0000259" key="1">
    <source>
        <dbReference type="Pfam" id="PF07826"/>
    </source>
</evidence>
<dbReference type="GO" id="GO:0006188">
    <property type="term" value="P:IMP biosynthetic process"/>
    <property type="evidence" value="ECO:0007669"/>
    <property type="project" value="InterPro"/>
</dbReference>
<dbReference type="InterPro" id="IPR020600">
    <property type="entry name" value="IMP_cyclohydrolase-like"/>
</dbReference>
<evidence type="ECO:0000313" key="2">
    <source>
        <dbReference type="EMBL" id="SVC29354.1"/>
    </source>
</evidence>
<dbReference type="InterPro" id="IPR036795">
    <property type="entry name" value="IMP_cyclohydrolase-like_sf"/>
</dbReference>
<dbReference type="GO" id="GO:0003937">
    <property type="term" value="F:IMP cyclohydrolase activity"/>
    <property type="evidence" value="ECO:0007669"/>
    <property type="project" value="InterPro"/>
</dbReference>
<accession>A0A382KX55</accession>
<name>A0A382KX55_9ZZZZ</name>
<sequence length="76" mass="8576">MGRSENSRNRVFTLSDGGLRTEVADPSRLEDHSLIIYNAVCRTERGFLVTNGDHTDRIHQALMQGGNFQDSLLTER</sequence>
<protein>
    <recommendedName>
        <fullName evidence="1">Inosine monophosphate cyclohydrolase-like domain-containing protein</fullName>
    </recommendedName>
</protein>
<organism evidence="2">
    <name type="scientific">marine metagenome</name>
    <dbReference type="NCBI Taxonomy" id="408172"/>
    <lineage>
        <taxon>unclassified sequences</taxon>
        <taxon>metagenomes</taxon>
        <taxon>ecological metagenomes</taxon>
    </lineage>
</organism>
<dbReference type="Gene3D" id="3.60.20.20">
    <property type="entry name" value="Inosine monophosphate cyclohydrolase-like"/>
    <property type="match status" value="1"/>
</dbReference>
<proteinExistence type="predicted"/>
<dbReference type="AlphaFoldDB" id="A0A382KX55"/>
<dbReference type="EMBL" id="UINC01083547">
    <property type="protein sequence ID" value="SVC29354.1"/>
    <property type="molecule type" value="Genomic_DNA"/>
</dbReference>